<feature type="signal peptide" evidence="2">
    <location>
        <begin position="1"/>
        <end position="19"/>
    </location>
</feature>
<comment type="caution">
    <text evidence="3">The sequence shown here is derived from an EMBL/GenBank/DDBJ whole genome shotgun (WGS) entry which is preliminary data.</text>
</comment>
<accession>A0A429VAV4</accession>
<organism evidence="3 4">
    <name type="scientific">Sphingomonas ginkgonis</name>
    <dbReference type="NCBI Taxonomy" id="2315330"/>
    <lineage>
        <taxon>Bacteria</taxon>
        <taxon>Pseudomonadati</taxon>
        <taxon>Pseudomonadota</taxon>
        <taxon>Alphaproteobacteria</taxon>
        <taxon>Sphingomonadales</taxon>
        <taxon>Sphingomonadaceae</taxon>
        <taxon>Sphingomonas</taxon>
    </lineage>
</organism>
<dbReference type="AlphaFoldDB" id="A0A429VAV4"/>
<feature type="region of interest" description="Disordered" evidence="1">
    <location>
        <begin position="23"/>
        <end position="65"/>
    </location>
</feature>
<evidence type="ECO:0000313" key="4">
    <source>
        <dbReference type="Proteomes" id="UP000274661"/>
    </source>
</evidence>
<keyword evidence="4" id="KW-1185">Reference proteome</keyword>
<dbReference type="Proteomes" id="UP000274661">
    <property type="component" value="Unassembled WGS sequence"/>
</dbReference>
<dbReference type="RefSeq" id="WP_126718898.1">
    <property type="nucleotide sequence ID" value="NZ_RWJF01000001.1"/>
</dbReference>
<protein>
    <submittedName>
        <fullName evidence="3">Uncharacterized protein</fullName>
    </submittedName>
</protein>
<evidence type="ECO:0000256" key="2">
    <source>
        <dbReference type="SAM" id="SignalP"/>
    </source>
</evidence>
<dbReference type="OrthoDB" id="7571491at2"/>
<reference evidence="3 4" key="1">
    <citation type="submission" date="2018-12" db="EMBL/GenBank/DDBJ databases">
        <title>Sphingomonas sp. HMF7854 Genome sequencing and assembly.</title>
        <authorList>
            <person name="Cha I."/>
            <person name="Kang H."/>
            <person name="Kim H."/>
            <person name="Kang J."/>
            <person name="Joh K."/>
        </authorList>
    </citation>
    <scope>NUCLEOTIDE SEQUENCE [LARGE SCALE GENOMIC DNA]</scope>
    <source>
        <strain evidence="3 4">HMF7854</strain>
    </source>
</reference>
<proteinExistence type="predicted"/>
<evidence type="ECO:0000256" key="1">
    <source>
        <dbReference type="SAM" id="MobiDB-lite"/>
    </source>
</evidence>
<sequence>MRRLLFTAGLLVGTSHAIAYGQSAGAPSGPTPDISKSDMAAHDTATQPSNLDALRNGVRSNDFDRTAERMREKLGPARPATAKELIAGAPINDNTGVGIATVVSVDADGVTVGMGSSKVKVPANAFGHNRVGLMLDMTKAAFEKLVAGAS</sequence>
<dbReference type="EMBL" id="RWJF01000001">
    <property type="protein sequence ID" value="RST31065.1"/>
    <property type="molecule type" value="Genomic_DNA"/>
</dbReference>
<name>A0A429VAV4_9SPHN</name>
<feature type="chain" id="PRO_5019437374" evidence="2">
    <location>
        <begin position="20"/>
        <end position="150"/>
    </location>
</feature>
<gene>
    <name evidence="3" type="ORF">HMF7854_09610</name>
</gene>
<evidence type="ECO:0000313" key="3">
    <source>
        <dbReference type="EMBL" id="RST31065.1"/>
    </source>
</evidence>
<keyword evidence="2" id="KW-0732">Signal</keyword>